<organism evidence="2 3">
    <name type="scientific">Clostridium novyi (strain NT)</name>
    <dbReference type="NCBI Taxonomy" id="386415"/>
    <lineage>
        <taxon>Bacteria</taxon>
        <taxon>Bacillati</taxon>
        <taxon>Bacillota</taxon>
        <taxon>Clostridia</taxon>
        <taxon>Eubacteriales</taxon>
        <taxon>Clostridiaceae</taxon>
        <taxon>Clostridium</taxon>
    </lineage>
</organism>
<evidence type="ECO:0000259" key="1">
    <source>
        <dbReference type="Pfam" id="PF07728"/>
    </source>
</evidence>
<dbReference type="InterPro" id="IPR052934">
    <property type="entry name" value="Methyl-DNA_Rec/Restrict_Enz"/>
</dbReference>
<gene>
    <name evidence="2" type="ordered locus">NT01CX_1425</name>
</gene>
<keyword evidence="3" id="KW-1185">Reference proteome</keyword>
<dbReference type="KEGG" id="cno:NT01CX_1425"/>
<dbReference type="Pfam" id="PF07728">
    <property type="entry name" value="AAA_5"/>
    <property type="match status" value="1"/>
</dbReference>
<dbReference type="SUPFAM" id="SSF52540">
    <property type="entry name" value="P-loop containing nucleoside triphosphate hydrolases"/>
    <property type="match status" value="1"/>
</dbReference>
<keyword evidence="2" id="KW-0378">Hydrolase</keyword>
<dbReference type="InterPro" id="IPR027417">
    <property type="entry name" value="P-loop_NTPase"/>
</dbReference>
<dbReference type="PANTHER" id="PTHR37291">
    <property type="entry name" value="5-METHYLCYTOSINE-SPECIFIC RESTRICTION ENZYME B"/>
    <property type="match status" value="1"/>
</dbReference>
<dbReference type="HOGENOM" id="CLU_080363_0_0_9"/>
<protein>
    <submittedName>
        <fullName evidence="2">Endonuclease, putative</fullName>
    </submittedName>
</protein>
<name>A0PYQ4_CLONN</name>
<dbReference type="Proteomes" id="UP000008220">
    <property type="component" value="Chromosome"/>
</dbReference>
<proteinExistence type="predicted"/>
<dbReference type="AlphaFoldDB" id="A0PYQ4"/>
<evidence type="ECO:0000313" key="2">
    <source>
        <dbReference type="EMBL" id="ABK61685.1"/>
    </source>
</evidence>
<dbReference type="EMBL" id="CP000382">
    <property type="protein sequence ID" value="ABK61685.1"/>
    <property type="molecule type" value="Genomic_DNA"/>
</dbReference>
<dbReference type="Gene3D" id="3.40.50.300">
    <property type="entry name" value="P-loop containing nucleotide triphosphate hydrolases"/>
    <property type="match status" value="1"/>
</dbReference>
<dbReference type="PANTHER" id="PTHR37291:SF1">
    <property type="entry name" value="TYPE IV METHYL-DIRECTED RESTRICTION ENZYME ECOKMCRB SUBUNIT"/>
    <property type="match status" value="1"/>
</dbReference>
<dbReference type="eggNOG" id="COG1401">
    <property type="taxonomic scope" value="Bacteria"/>
</dbReference>
<accession>A0PYQ4</accession>
<reference evidence="2 3" key="1">
    <citation type="journal article" date="2006" name="Nat. Biotechnol.">
        <title>The genome and transcriptomes of the anti-tumor agent Clostridium novyi-NT.</title>
        <authorList>
            <person name="Bettegowda C."/>
            <person name="Huang X."/>
            <person name="Lin J."/>
            <person name="Cheong I."/>
            <person name="Kohli M."/>
            <person name="Szabo S.A."/>
            <person name="Zhang X."/>
            <person name="Diaz L.A. Jr."/>
            <person name="Velculescu V.E."/>
            <person name="Parmigiani G."/>
            <person name="Kinzler K.W."/>
            <person name="Vogelstein B."/>
            <person name="Zhou S."/>
        </authorList>
    </citation>
    <scope>NUCLEOTIDE SEQUENCE [LARGE SCALE GENOMIC DNA]</scope>
    <source>
        <strain evidence="2 3">NT</strain>
    </source>
</reference>
<dbReference type="InterPro" id="IPR011704">
    <property type="entry name" value="ATPase_dyneun-rel_AAA"/>
</dbReference>
<feature type="domain" description="ATPase dynein-related AAA" evidence="1">
    <location>
        <begin position="79"/>
        <end position="159"/>
    </location>
</feature>
<dbReference type="GO" id="GO:0016887">
    <property type="term" value="F:ATP hydrolysis activity"/>
    <property type="evidence" value="ECO:0007669"/>
    <property type="project" value="InterPro"/>
</dbReference>
<dbReference type="REBASE" id="14035">
    <property type="entry name" value="CnoMcrBCP"/>
</dbReference>
<dbReference type="GO" id="GO:0004519">
    <property type="term" value="F:endonuclease activity"/>
    <property type="evidence" value="ECO:0007669"/>
    <property type="project" value="UniProtKB-KW"/>
</dbReference>
<keyword evidence="2" id="KW-0255">Endonuclease</keyword>
<dbReference type="STRING" id="386415.NT01CX_1425"/>
<sequence>MAKAIGRITGDYRYDDESEISYKHFRNVEWLYVGESIDVNKILIKKQFSKQSIYMFKKDDLNMNGIRELISSNSIEESENNNYVLVIDEINRGNISKIFGELITLIEDDKRIGEKNELKVVLPYSNKKFGVPNNLYILGTMNTADRSIALLDNALRRRFDFIEYMPNESILPENVDGINLKKFLKVINDRIEYLFDREHTIGHAYFIKDNIDFNSLVLIMKNKVIPLIQEYFYGDWEKIILVLGGFGNVGNTDFFISREKVDTNKLFKGMRLDDYKEKFKYSIVENPSKKAFLNIYEDNEN</sequence>
<evidence type="ECO:0000313" key="3">
    <source>
        <dbReference type="Proteomes" id="UP000008220"/>
    </source>
</evidence>
<dbReference type="GO" id="GO:0005524">
    <property type="term" value="F:ATP binding"/>
    <property type="evidence" value="ECO:0007669"/>
    <property type="project" value="InterPro"/>
</dbReference>
<keyword evidence="2" id="KW-0540">Nuclease</keyword>